<dbReference type="SUPFAM" id="SSF55347">
    <property type="entry name" value="Glyceraldehyde-3-phosphate dehydrogenase-like, C-terminal domain"/>
    <property type="match status" value="1"/>
</dbReference>
<dbReference type="InterPro" id="IPR055170">
    <property type="entry name" value="GFO_IDH_MocA-like_dom"/>
</dbReference>
<dbReference type="RefSeq" id="WP_131017953.1">
    <property type="nucleotide sequence ID" value="NZ_SIRE01000032.1"/>
</dbReference>
<dbReference type="EMBL" id="SIRE01000032">
    <property type="protein sequence ID" value="TBL70434.1"/>
    <property type="molecule type" value="Genomic_DNA"/>
</dbReference>
<keyword evidence="4" id="KW-1185">Reference proteome</keyword>
<dbReference type="Pfam" id="PF22725">
    <property type="entry name" value="GFO_IDH_MocA_C3"/>
    <property type="match status" value="1"/>
</dbReference>
<dbReference type="Gene3D" id="3.40.50.720">
    <property type="entry name" value="NAD(P)-binding Rossmann-like Domain"/>
    <property type="match status" value="1"/>
</dbReference>
<dbReference type="InterPro" id="IPR036291">
    <property type="entry name" value="NAD(P)-bd_dom_sf"/>
</dbReference>
<feature type="domain" description="Gfo/Idh/MocA-like oxidoreductase N-terminal" evidence="1">
    <location>
        <begin position="13"/>
        <end position="131"/>
    </location>
</feature>
<evidence type="ECO:0000313" key="3">
    <source>
        <dbReference type="EMBL" id="TBL70434.1"/>
    </source>
</evidence>
<accession>A0A4Q9DHP1</accession>
<comment type="caution">
    <text evidence="3">The sequence shown here is derived from an EMBL/GenBank/DDBJ whole genome shotgun (WGS) entry which is preliminary data.</text>
</comment>
<dbReference type="GO" id="GO:0000166">
    <property type="term" value="F:nucleotide binding"/>
    <property type="evidence" value="ECO:0007669"/>
    <property type="project" value="InterPro"/>
</dbReference>
<reference evidence="3 4" key="1">
    <citation type="submission" date="2019-02" db="EMBL/GenBank/DDBJ databases">
        <title>Paenibacillus sp. nov., isolated from surface-sterilized tissue of Thalictrum simplex L.</title>
        <authorList>
            <person name="Tuo L."/>
        </authorList>
    </citation>
    <scope>NUCLEOTIDE SEQUENCE [LARGE SCALE GENOMIC DNA]</scope>
    <source>
        <strain evidence="3 4">N2SHLJ1</strain>
    </source>
</reference>
<dbReference type="Pfam" id="PF01408">
    <property type="entry name" value="GFO_IDH_MocA"/>
    <property type="match status" value="1"/>
</dbReference>
<name>A0A4Q9DHP1_9BACL</name>
<dbReference type="InterPro" id="IPR051450">
    <property type="entry name" value="Gfo/Idh/MocA_Oxidoreductases"/>
</dbReference>
<evidence type="ECO:0000259" key="1">
    <source>
        <dbReference type="Pfam" id="PF01408"/>
    </source>
</evidence>
<proteinExistence type="predicted"/>
<evidence type="ECO:0000259" key="2">
    <source>
        <dbReference type="Pfam" id="PF22725"/>
    </source>
</evidence>
<organism evidence="3 4">
    <name type="scientific">Paenibacillus thalictri</name>
    <dbReference type="NCBI Taxonomy" id="2527873"/>
    <lineage>
        <taxon>Bacteria</taxon>
        <taxon>Bacillati</taxon>
        <taxon>Bacillota</taxon>
        <taxon>Bacilli</taxon>
        <taxon>Bacillales</taxon>
        <taxon>Paenibacillaceae</taxon>
        <taxon>Paenibacillus</taxon>
    </lineage>
</organism>
<dbReference type="AlphaFoldDB" id="A0A4Q9DHP1"/>
<dbReference type="Gene3D" id="3.30.360.10">
    <property type="entry name" value="Dihydrodipicolinate Reductase, domain 2"/>
    <property type="match status" value="1"/>
</dbReference>
<protein>
    <submittedName>
        <fullName evidence="3">Gfo/Idh/MocA family oxidoreductase</fullName>
    </submittedName>
</protein>
<dbReference type="PANTHER" id="PTHR43377:SF1">
    <property type="entry name" value="BILIVERDIN REDUCTASE A"/>
    <property type="match status" value="1"/>
</dbReference>
<dbReference type="Proteomes" id="UP000293142">
    <property type="component" value="Unassembled WGS sequence"/>
</dbReference>
<dbReference type="SUPFAM" id="SSF51735">
    <property type="entry name" value="NAD(P)-binding Rossmann-fold domains"/>
    <property type="match status" value="1"/>
</dbReference>
<feature type="domain" description="GFO/IDH/MocA-like oxidoreductase" evidence="2">
    <location>
        <begin position="141"/>
        <end position="261"/>
    </location>
</feature>
<dbReference type="InterPro" id="IPR000683">
    <property type="entry name" value="Gfo/Idh/MocA-like_OxRdtase_N"/>
</dbReference>
<dbReference type="PANTHER" id="PTHR43377">
    <property type="entry name" value="BILIVERDIN REDUCTASE A"/>
    <property type="match status" value="1"/>
</dbReference>
<sequence>MENNTYASGHKPFRIVQVGCGKMAERWVKYALSREDAEIVACVDIRLEAAEAMAAKYELSCRSFTSVEDALKATNANLVFDATIPEVHKQVVTAAIGHGCNVIGEKPMAVTMEDAVQVEKLVRESANSYSVMQNRRFDKHIRALRGMLEAGAIGDPGQVTANFFIGPHFGGFREAMDSPLLVDMAIHTFDQARFLLQADPVSVYCHEFNPKGSWYRGNAAAVCIFEFSDGTVFTYNGSWCAEGEPTSWQADWRVVGSKGTAFWDGNNAPYCSVASEAEDGKLLREYERIAPSKEWAGREGHDGCFDEAFAALLQGRTAETDSSDNIKSMAMVFGAIESARTGRKVRIDSLL</sequence>
<dbReference type="OrthoDB" id="9800252at2"/>
<gene>
    <name evidence="3" type="ORF">EYB31_33505</name>
</gene>
<evidence type="ECO:0000313" key="4">
    <source>
        <dbReference type="Proteomes" id="UP000293142"/>
    </source>
</evidence>